<organism evidence="2 3">
    <name type="scientific">Legionella cincinnatiensis</name>
    <dbReference type="NCBI Taxonomy" id="28085"/>
    <lineage>
        <taxon>Bacteria</taxon>
        <taxon>Pseudomonadati</taxon>
        <taxon>Pseudomonadota</taxon>
        <taxon>Gammaproteobacteria</taxon>
        <taxon>Legionellales</taxon>
        <taxon>Legionellaceae</taxon>
        <taxon>Legionella</taxon>
    </lineage>
</organism>
<accession>A0A378IMG2</accession>
<dbReference type="EMBL" id="UGNX01000001">
    <property type="protein sequence ID" value="STX36140.1"/>
    <property type="molecule type" value="Genomic_DNA"/>
</dbReference>
<reference evidence="2 3" key="1">
    <citation type="submission" date="2018-06" db="EMBL/GenBank/DDBJ databases">
        <authorList>
            <consortium name="Pathogen Informatics"/>
            <person name="Doyle S."/>
        </authorList>
    </citation>
    <scope>NUCLEOTIDE SEQUENCE [LARGE SCALE GENOMIC DNA]</scope>
    <source>
        <strain evidence="2 3">NCTC12438</strain>
    </source>
</reference>
<dbReference type="Proteomes" id="UP000255316">
    <property type="component" value="Unassembled WGS sequence"/>
</dbReference>
<gene>
    <name evidence="2" type="ORF">NCTC12438_02770</name>
</gene>
<dbReference type="Gene3D" id="1.10.357.40">
    <property type="entry name" value="YbiA-like"/>
    <property type="match status" value="1"/>
</dbReference>
<feature type="region of interest" description="Disordered" evidence="1">
    <location>
        <begin position="169"/>
        <end position="190"/>
    </location>
</feature>
<protein>
    <submittedName>
        <fullName evidence="2">Uncharacterized protein</fullName>
    </submittedName>
</protein>
<dbReference type="SUPFAM" id="SSF143990">
    <property type="entry name" value="YbiA-like"/>
    <property type="match status" value="1"/>
</dbReference>
<proteinExistence type="predicted"/>
<name>A0A378IMG2_9GAMM</name>
<dbReference type="InterPro" id="IPR037238">
    <property type="entry name" value="YbiA-like_sf"/>
</dbReference>
<dbReference type="RefSeq" id="WP_244918537.1">
    <property type="nucleotide sequence ID" value="NZ_UGNX01000001.1"/>
</dbReference>
<evidence type="ECO:0000256" key="1">
    <source>
        <dbReference type="SAM" id="MobiDB-lite"/>
    </source>
</evidence>
<dbReference type="STRING" id="28085.Lcin_1928"/>
<evidence type="ECO:0000313" key="2">
    <source>
        <dbReference type="EMBL" id="STX36140.1"/>
    </source>
</evidence>
<sequence length="646" mass="72659">MGGQLYLNDGNPPSRKNVCVSGYERGKENFALSNFDDNNGKGYEFIDPHLGKIEFPTSEHYLHFQKIKPEYKKQYLDAWQKEKSPGAILSGLRDPTSSYYIPNAHHAYMTPTGFNNAWDNDKVFVQMQINAAKYQQSQEFRDSIHKSIELGDAFGDNKGPATIIEDTSSLSKGLKPEEEWGTGPGGKGKNILGNSQTAFAMMIKNKQFDENSPAPTLETLRTAQVAGYYANAQIQYQQGVQVALTDVRKKSGKDQGFKQPDTSDLSSSLVQKTSATLIKNKQQNAQSFTTAPLPTPSPQVNHHNPFQNLFSPARPTHVYSSGGNQRLVVQNNKIVGYEFRRSATSNWEQTTNKSRFQGLVDHFNQTQQKQSSQSHVYSSGGNQRLVIQDDKIVGYEFRRSATSNWEQTTNKSRFQGLVDHFNQTQQKQSSQSHVYSSGGNQRLVIQDDKIVGYEFRRSATSNWEQTTNKSRFQGLVDHFNQAQQMRTPNPHTMNTSLPQSILTSPKSSQIPPKEGASQVSSVIQEMFDGKSVSKNRDIPMVSKGDMKGTFKMAFDNAQDAQTFKKLLDDFGFKGLSYYGAGEKYPMRHNGKELSHIVRFENDGNKATIPSEALDFLRIKLDDEEKVADIVEQMGFDRPEPANRYAF</sequence>
<evidence type="ECO:0000313" key="3">
    <source>
        <dbReference type="Proteomes" id="UP000255316"/>
    </source>
</evidence>
<dbReference type="AlphaFoldDB" id="A0A378IMG2"/>